<gene>
    <name evidence="1" type="ORF">OXX778_LOCUS6123</name>
</gene>
<protein>
    <submittedName>
        <fullName evidence="1">Uncharacterized protein</fullName>
    </submittedName>
</protein>
<comment type="caution">
    <text evidence="1">The sequence shown here is derived from an EMBL/GenBank/DDBJ whole genome shotgun (WGS) entry which is preliminary data.</text>
</comment>
<dbReference type="PANTHER" id="PTHR21054">
    <property type="entry name" value="ZINC METALLOPROTEINASE-RELATED"/>
    <property type="match status" value="1"/>
</dbReference>
<name>A0A813SC91_9BILA</name>
<accession>A0A813SC91</accession>
<dbReference type="PANTHER" id="PTHR21054:SF2">
    <property type="entry name" value="MIP04191P"/>
    <property type="match status" value="1"/>
</dbReference>
<evidence type="ECO:0000313" key="2">
    <source>
        <dbReference type="Proteomes" id="UP000663879"/>
    </source>
</evidence>
<dbReference type="InterPro" id="IPR021917">
    <property type="entry name" value="Unchr_Zn-peptidase-like"/>
</dbReference>
<dbReference type="InterPro" id="IPR053002">
    <property type="entry name" value="Metalloproteinase_M10B"/>
</dbReference>
<dbReference type="OrthoDB" id="74460at2759"/>
<sequence length="551" mass="64284">MLEILNVKPGDIFYNSIILIYGLSFGENSKNLECIDSHGKANTWSILNNQFKLFVKLYPGRNEIKLKTFQSEVILILFRHLKPLNSKHVRIFYVVCNDDPNCGEFQSLDSSRNKIQNALKRIDLNIRLLQTFMSEEIFKKYKTRKTFTLKCDLNECDENVEIFRSNLKLMKALEMSSDEIFLYLLDEIKKRNSNRECKYIAILSFTRYIPGQNEDIFKDTKGYCALASDCLAVYGTACLFTWPEELDELESCCSDMRKVDSSQMNDSAFRNTYSDCYSTTLGSLLHEFSHLLDLGHDSEGIMHRGFDDLKLFFNIETTCNCYDEFENVKSNNEDIQKISIFKTQNENTHKSEIEFLVRKFCLFKTTGNNELIYSQKSSCFQSIRTDHKSKECNCMKNCFYTKSNLNILFYHKWLNDFCSKDEGSISFNCINECQYEIKCTNDLVLYELRTNQRNLTFDSGYPGTTSLTSNFISIKQNNSNKKEYIFEINLNNLKQKLFLLFGNETRNGCNNLSKYKLNQLNNDCRTSQNFNIYLFLLDSKGCCLSKKIPIM</sequence>
<dbReference type="EMBL" id="CAJNOC010000706">
    <property type="protein sequence ID" value="CAF0794138.1"/>
    <property type="molecule type" value="Genomic_DNA"/>
</dbReference>
<proteinExistence type="predicted"/>
<evidence type="ECO:0000313" key="1">
    <source>
        <dbReference type="EMBL" id="CAF0794138.1"/>
    </source>
</evidence>
<keyword evidence="2" id="KW-1185">Reference proteome</keyword>
<reference evidence="1" key="1">
    <citation type="submission" date="2021-02" db="EMBL/GenBank/DDBJ databases">
        <authorList>
            <person name="Nowell W R."/>
        </authorList>
    </citation>
    <scope>NUCLEOTIDE SEQUENCE</scope>
    <source>
        <strain evidence="1">Ploen Becks lab</strain>
    </source>
</reference>
<dbReference type="Proteomes" id="UP000663879">
    <property type="component" value="Unassembled WGS sequence"/>
</dbReference>
<dbReference type="AlphaFoldDB" id="A0A813SC91"/>
<organism evidence="1 2">
    <name type="scientific">Brachionus calyciflorus</name>
    <dbReference type="NCBI Taxonomy" id="104777"/>
    <lineage>
        <taxon>Eukaryota</taxon>
        <taxon>Metazoa</taxon>
        <taxon>Spiralia</taxon>
        <taxon>Gnathifera</taxon>
        <taxon>Rotifera</taxon>
        <taxon>Eurotatoria</taxon>
        <taxon>Monogononta</taxon>
        <taxon>Pseudotrocha</taxon>
        <taxon>Ploima</taxon>
        <taxon>Brachionidae</taxon>
        <taxon>Brachionus</taxon>
    </lineage>
</organism>
<dbReference type="Pfam" id="PF12044">
    <property type="entry name" value="Metallopep"/>
    <property type="match status" value="1"/>
</dbReference>